<dbReference type="Proteomes" id="UP000011729">
    <property type="component" value="Chromosome"/>
</dbReference>
<evidence type="ECO:0000313" key="1">
    <source>
        <dbReference type="EMBL" id="AGF74533.1"/>
    </source>
</evidence>
<evidence type="ECO:0000313" key="2">
    <source>
        <dbReference type="Proteomes" id="UP000011729"/>
    </source>
</evidence>
<reference evidence="1 2" key="1">
    <citation type="journal article" date="2013" name="PLoS Genet.">
        <title>A gene transfer agent and a dynamic repertoire of secretion systems hold the keys to the explosive radiation of the emerging pathogen Bartonella.</title>
        <authorList>
            <person name="Guy L."/>
            <person name="Nystedt B."/>
            <person name="Toft C."/>
            <person name="Zaremba-Niedzwiedzka K."/>
            <person name="Berglund E.C."/>
            <person name="Granberg F."/>
            <person name="Naslund K."/>
            <person name="Eriksson A.S."/>
            <person name="Andersson S.G."/>
        </authorList>
    </citation>
    <scope>NUCLEOTIDE SEQUENCE [LARGE SCALE GENOMIC DNA]</scope>
    <source>
        <strain evidence="1 2">Aust/NH1</strain>
    </source>
</reference>
<keyword evidence="2" id="KW-1185">Reference proteome</keyword>
<sequence length="113" mass="13024">MRLIKNFSSIVFFTISVSVSTTTIASSTEIFYNPYCKTSEHIFTQNNLKEGQNSFTASQIKAYLIKNGFKTKRLRLDDKGIWRALVEFQKCHFFISVDYSGVVSVQNERKGYD</sequence>
<evidence type="ECO:0008006" key="3">
    <source>
        <dbReference type="Google" id="ProtNLM"/>
    </source>
</evidence>
<dbReference type="OrthoDB" id="7376531at2"/>
<protein>
    <recommendedName>
        <fullName evidence="3">PepSY domain-containing protein</fullName>
    </recommendedName>
</protein>
<proteinExistence type="predicted"/>
<organism evidence="1 2">
    <name type="scientific">Bartonella australis (strain Aust/NH1)</name>
    <dbReference type="NCBI Taxonomy" id="1094489"/>
    <lineage>
        <taxon>Bacteria</taxon>
        <taxon>Pseudomonadati</taxon>
        <taxon>Pseudomonadota</taxon>
        <taxon>Alphaproteobacteria</taxon>
        <taxon>Hyphomicrobiales</taxon>
        <taxon>Bartonellaceae</taxon>
        <taxon>Bartonella</taxon>
    </lineage>
</organism>
<dbReference type="eggNOG" id="ENOG50331SP">
    <property type="taxonomic scope" value="Bacteria"/>
</dbReference>
<dbReference type="EMBL" id="CP003123">
    <property type="protein sequence ID" value="AGF74533.1"/>
    <property type="molecule type" value="Genomic_DNA"/>
</dbReference>
<dbReference type="RefSeq" id="WP_015398041.1">
    <property type="nucleotide sequence ID" value="NC_020300.1"/>
</dbReference>
<dbReference type="HOGENOM" id="CLU_2116200_0_0_5"/>
<name>M1NTA1_BARAA</name>
<dbReference type="KEGG" id="baus:BAnh1_06540"/>
<dbReference type="PATRIC" id="fig|1094489.3.peg.800"/>
<dbReference type="AlphaFoldDB" id="M1NTA1"/>
<accession>M1NTA1</accession>
<gene>
    <name evidence="1" type="ordered locus">BAnh1_06540</name>
</gene>
<dbReference type="STRING" id="1094489.BAnh1_06540"/>